<evidence type="ECO:0000256" key="9">
    <source>
        <dbReference type="ARBA" id="ARBA00023204"/>
    </source>
</evidence>
<dbReference type="GO" id="GO:0016887">
    <property type="term" value="F:ATP hydrolysis activity"/>
    <property type="evidence" value="ECO:0007669"/>
    <property type="project" value="InterPro"/>
</dbReference>
<evidence type="ECO:0000256" key="10">
    <source>
        <dbReference type="PROSITE-ProRule" id="PRU01256"/>
    </source>
</evidence>
<dbReference type="InterPro" id="IPR021886">
    <property type="entry name" value="MgsA_C"/>
</dbReference>
<keyword evidence="5 10" id="KW-0227">DNA damage</keyword>
<evidence type="ECO:0000313" key="13">
    <source>
        <dbReference type="EMBL" id="SHO77882.1"/>
    </source>
</evidence>
<dbReference type="PANTHER" id="PTHR13779">
    <property type="entry name" value="WERNER HELICASE-INTERACTING PROTEIN 1 FAMILY MEMBER"/>
    <property type="match status" value="1"/>
</dbReference>
<evidence type="ECO:0000256" key="8">
    <source>
        <dbReference type="ARBA" id="ARBA00022840"/>
    </source>
</evidence>
<name>A0A1M8A5Y7_MALS4</name>
<dbReference type="FunFam" id="3.40.50.300:FF:000137">
    <property type="entry name" value="Replication-associated recombination protein A"/>
    <property type="match status" value="1"/>
</dbReference>
<protein>
    <submittedName>
        <fullName evidence="13">Similar to S.cerevisiae protein MGS1 (Protein with DNA-dependent ATPase and ssDNA annealing activities)</fullName>
    </submittedName>
</protein>
<evidence type="ECO:0000256" key="11">
    <source>
        <dbReference type="SAM" id="MobiDB-lite"/>
    </source>
</evidence>
<evidence type="ECO:0000256" key="5">
    <source>
        <dbReference type="ARBA" id="ARBA00022763"/>
    </source>
</evidence>
<evidence type="ECO:0000259" key="12">
    <source>
        <dbReference type="PROSITE" id="PS51908"/>
    </source>
</evidence>
<dbReference type="InterPro" id="IPR027417">
    <property type="entry name" value="P-loop_NTPase"/>
</dbReference>
<keyword evidence="9 10" id="KW-0234">DNA repair</keyword>
<dbReference type="GO" id="GO:0005524">
    <property type="term" value="F:ATP binding"/>
    <property type="evidence" value="ECO:0007669"/>
    <property type="project" value="UniProtKB-KW"/>
</dbReference>
<feature type="compositionally biased region" description="Basic and acidic residues" evidence="11">
    <location>
        <begin position="35"/>
        <end position="45"/>
    </location>
</feature>
<evidence type="ECO:0000256" key="4">
    <source>
        <dbReference type="ARBA" id="ARBA00022741"/>
    </source>
</evidence>
<evidence type="ECO:0000256" key="7">
    <source>
        <dbReference type="ARBA" id="ARBA00022833"/>
    </source>
</evidence>
<dbReference type="OrthoDB" id="10265467at2759"/>
<dbReference type="STRING" id="1230383.A0A1M8A5Y7"/>
<dbReference type="FunFam" id="1.20.272.10:FF:000001">
    <property type="entry name" value="Putative AAA family ATPase"/>
    <property type="match status" value="1"/>
</dbReference>
<evidence type="ECO:0000256" key="2">
    <source>
        <dbReference type="ARBA" id="ARBA00022705"/>
    </source>
</evidence>
<dbReference type="InterPro" id="IPR003959">
    <property type="entry name" value="ATPase_AAA_core"/>
</dbReference>
<dbReference type="CDD" id="cd18139">
    <property type="entry name" value="HLD_clamp_RarA"/>
    <property type="match status" value="1"/>
</dbReference>
<dbReference type="GO" id="GO:0003677">
    <property type="term" value="F:DNA binding"/>
    <property type="evidence" value="ECO:0007669"/>
    <property type="project" value="InterPro"/>
</dbReference>
<evidence type="ECO:0000313" key="14">
    <source>
        <dbReference type="Proteomes" id="UP000186303"/>
    </source>
</evidence>
<dbReference type="Pfam" id="PF12002">
    <property type="entry name" value="MgsA_C"/>
    <property type="match status" value="1"/>
</dbReference>
<evidence type="ECO:0000256" key="1">
    <source>
        <dbReference type="ARBA" id="ARBA00008959"/>
    </source>
</evidence>
<dbReference type="CDD" id="cd00009">
    <property type="entry name" value="AAA"/>
    <property type="match status" value="1"/>
</dbReference>
<feature type="domain" description="UBZ4-type" evidence="12">
    <location>
        <begin position="12"/>
        <end position="39"/>
    </location>
</feature>
<dbReference type="GO" id="GO:0000731">
    <property type="term" value="P:DNA synthesis involved in DNA repair"/>
    <property type="evidence" value="ECO:0007669"/>
    <property type="project" value="TreeGrafter"/>
</dbReference>
<dbReference type="PROSITE" id="PS51908">
    <property type="entry name" value="ZF_UBZ4"/>
    <property type="match status" value="1"/>
</dbReference>
<keyword evidence="2" id="KW-0235">DNA replication</keyword>
<reference evidence="14" key="1">
    <citation type="journal article" date="2017" name="Nucleic Acids Res.">
        <title>Proteogenomics produces comprehensive and highly accurate protein-coding gene annotation in a complete genome assembly of Malassezia sympodialis.</title>
        <authorList>
            <person name="Zhu Y."/>
            <person name="Engstroem P.G."/>
            <person name="Tellgren-Roth C."/>
            <person name="Baudo C.D."/>
            <person name="Kennell J.C."/>
            <person name="Sun S."/>
            <person name="Billmyre R.B."/>
            <person name="Schroeder M.S."/>
            <person name="Andersson A."/>
            <person name="Holm T."/>
            <person name="Sigurgeirsson B."/>
            <person name="Wu G."/>
            <person name="Sankaranarayanan S.R."/>
            <person name="Siddharthan R."/>
            <person name="Sanyal K."/>
            <person name="Lundeberg J."/>
            <person name="Nystedt B."/>
            <person name="Boekhout T."/>
            <person name="Dawson T.L. Jr."/>
            <person name="Heitman J."/>
            <person name="Scheynius A."/>
            <person name="Lehtioe J."/>
        </authorList>
    </citation>
    <scope>NUCLEOTIDE SEQUENCE [LARGE SCALE GENOMIC DNA]</scope>
    <source>
        <strain evidence="14">ATCC 42132</strain>
    </source>
</reference>
<dbReference type="SUPFAM" id="SSF48019">
    <property type="entry name" value="post-AAA+ oligomerization domain-like"/>
    <property type="match status" value="1"/>
</dbReference>
<dbReference type="GO" id="GO:0008270">
    <property type="term" value="F:zinc ion binding"/>
    <property type="evidence" value="ECO:0007669"/>
    <property type="project" value="UniProtKB-KW"/>
</dbReference>
<dbReference type="Gene3D" id="1.10.8.60">
    <property type="match status" value="1"/>
</dbReference>
<dbReference type="SMART" id="SM00382">
    <property type="entry name" value="AAA"/>
    <property type="match status" value="1"/>
</dbReference>
<dbReference type="EMBL" id="LT671823">
    <property type="protein sequence ID" value="SHO77882.1"/>
    <property type="molecule type" value="Genomic_DNA"/>
</dbReference>
<comment type="similarity">
    <text evidence="1">Belongs to the AAA ATPase family. RarA/MGS1/WRNIP1 subfamily.</text>
</comment>
<sequence length="545" mass="60213">MAPRAAPADHERVACPNCGINLPFAVMNEHLDRCLSHTPSPEKKRAPPTSPPRPAKTPRVGASRPFAERMRPQALDEYVGQTEIVKGTLLGLLRKGQIPSMVLWGPPGSGKTTLARIVTREANGTRAPPPYRFVEMSATTATVNDVKRVIDEAVHRQQLTAQKTVLFIDEIQRFNRAQQDLFLPALERGHITLLAATTENPSFRLQSALLSRLRVVVLAKLSDDDCFAVLHTALKRVRCGEDDVLEAGSYDWIDETLLRWMAHMADGDARAALHMLELTLAAGDDARDTPRLKASLRRTAQAYDRAGDAHYDTISALHKSIRGSDPNAALYWLARMVCGGDDPLFIARRLIVCASEDCCSADALQLAVATYRACEIVGLPECGINLSHCVVALAEWPKSTRSYRAWKKVLAHVESDTLHPVPLHIRNAPTRLMKDLGYGAEYRYEPRFAHPVHQEFLPPPMRGTRFLSPPPDGLKIVPIPATQATGPGSCQRRFQVGERSVDLDLLTEWEQIHNHGEPWAGRARIEALAPRNSPPLASTKPPSTP</sequence>
<dbReference type="Proteomes" id="UP000186303">
    <property type="component" value="Chromosome 3"/>
</dbReference>
<dbReference type="AlphaFoldDB" id="A0A1M8A5Y7"/>
<dbReference type="Pfam" id="PF00004">
    <property type="entry name" value="AAA"/>
    <property type="match status" value="1"/>
</dbReference>
<dbReference type="Gene3D" id="1.20.272.10">
    <property type="match status" value="1"/>
</dbReference>
<dbReference type="InterPro" id="IPR032423">
    <property type="entry name" value="AAA_assoc_2"/>
</dbReference>
<evidence type="ECO:0000256" key="3">
    <source>
        <dbReference type="ARBA" id="ARBA00022723"/>
    </source>
</evidence>
<dbReference type="Gene3D" id="3.40.50.300">
    <property type="entry name" value="P-loop containing nucleotide triphosphate hydrolases"/>
    <property type="match status" value="1"/>
</dbReference>
<dbReference type="InterPro" id="IPR008921">
    <property type="entry name" value="DNA_pol3_clamp-load_cplx_C"/>
</dbReference>
<dbReference type="OMA" id="RIILSQC"/>
<dbReference type="PANTHER" id="PTHR13779:SF7">
    <property type="entry name" value="ATPASE WRNIP1"/>
    <property type="match status" value="1"/>
</dbReference>
<dbReference type="GO" id="GO:0006271">
    <property type="term" value="P:DNA strand elongation involved in DNA replication"/>
    <property type="evidence" value="ECO:0007669"/>
    <property type="project" value="UniProtKB-ARBA"/>
</dbReference>
<keyword evidence="3" id="KW-0479">Metal-binding</keyword>
<dbReference type="InterPro" id="IPR006642">
    <property type="entry name" value="Rad18_UBZ4"/>
</dbReference>
<dbReference type="Gene3D" id="3.30.160.60">
    <property type="entry name" value="Classic Zinc Finger"/>
    <property type="match status" value="1"/>
</dbReference>
<dbReference type="GO" id="GO:0008047">
    <property type="term" value="F:enzyme activator activity"/>
    <property type="evidence" value="ECO:0007669"/>
    <property type="project" value="TreeGrafter"/>
</dbReference>
<keyword evidence="7" id="KW-0862">Zinc</keyword>
<proteinExistence type="inferred from homology"/>
<organism evidence="13 14">
    <name type="scientific">Malassezia sympodialis (strain ATCC 42132)</name>
    <name type="common">Atopic eczema-associated yeast</name>
    <dbReference type="NCBI Taxonomy" id="1230383"/>
    <lineage>
        <taxon>Eukaryota</taxon>
        <taxon>Fungi</taxon>
        <taxon>Dikarya</taxon>
        <taxon>Basidiomycota</taxon>
        <taxon>Ustilaginomycotina</taxon>
        <taxon>Malasseziomycetes</taxon>
        <taxon>Malasseziales</taxon>
        <taxon>Malasseziaceae</taxon>
        <taxon>Malassezia</taxon>
    </lineage>
</organism>
<dbReference type="Gene3D" id="1.10.3710.10">
    <property type="entry name" value="DNA polymerase III clamp loader subunits, C-terminal domain"/>
    <property type="match status" value="1"/>
</dbReference>
<dbReference type="VEuPathDB" id="FungiDB:MSYG_2224"/>
<accession>A0A1M8A5Y7</accession>
<evidence type="ECO:0000256" key="6">
    <source>
        <dbReference type="ARBA" id="ARBA00022771"/>
    </source>
</evidence>
<dbReference type="GO" id="GO:0005634">
    <property type="term" value="C:nucleus"/>
    <property type="evidence" value="ECO:0007669"/>
    <property type="project" value="TreeGrafter"/>
</dbReference>
<keyword evidence="6 10" id="KW-0863">Zinc-finger</keyword>
<dbReference type="GO" id="GO:0017116">
    <property type="term" value="F:single-stranded DNA helicase activity"/>
    <property type="evidence" value="ECO:0007669"/>
    <property type="project" value="TreeGrafter"/>
</dbReference>
<feature type="region of interest" description="Disordered" evidence="11">
    <location>
        <begin position="35"/>
        <end position="69"/>
    </location>
</feature>
<dbReference type="InterPro" id="IPR051314">
    <property type="entry name" value="AAA_ATPase_RarA/MGS1/WRNIP1"/>
</dbReference>
<dbReference type="SUPFAM" id="SSF52540">
    <property type="entry name" value="P-loop containing nucleoside triphosphate hydrolases"/>
    <property type="match status" value="1"/>
</dbReference>
<keyword evidence="4" id="KW-0547">Nucleotide-binding</keyword>
<keyword evidence="8" id="KW-0067">ATP-binding</keyword>
<gene>
    <name evidence="13" type="ORF">MSYG_2224</name>
</gene>
<dbReference type="Pfam" id="PF16193">
    <property type="entry name" value="AAA_assoc_2"/>
    <property type="match status" value="1"/>
</dbReference>
<keyword evidence="14" id="KW-1185">Reference proteome</keyword>
<dbReference type="InterPro" id="IPR003593">
    <property type="entry name" value="AAA+_ATPase"/>
</dbReference>